<evidence type="ECO:0000256" key="1">
    <source>
        <dbReference type="SAM" id="MobiDB-lite"/>
    </source>
</evidence>
<name>A0A4P7MXM5_PYROR</name>
<gene>
    <name evidence="2" type="ORF">PoMZ_09552</name>
</gene>
<accession>A0A4P7MXM5</accession>
<dbReference type="InterPro" id="IPR035186">
    <property type="entry name" value="DUF5308"/>
</dbReference>
<dbReference type="EMBL" id="CP034204">
    <property type="protein sequence ID" value="QBZ53862.1"/>
    <property type="molecule type" value="Genomic_DNA"/>
</dbReference>
<protein>
    <submittedName>
        <fullName evidence="2">Uncharacterized protein</fullName>
    </submittedName>
</protein>
<evidence type="ECO:0000313" key="2">
    <source>
        <dbReference type="EMBL" id="QBZ53862.1"/>
    </source>
</evidence>
<feature type="compositionally biased region" description="Polar residues" evidence="1">
    <location>
        <begin position="145"/>
        <end position="158"/>
    </location>
</feature>
<reference evidence="2 3" key="1">
    <citation type="journal article" date="2019" name="Mol. Biol. Evol.">
        <title>Blast fungal genomes show frequent chromosomal changes, gene gains and losses, and effector gene turnover.</title>
        <authorList>
            <person name="Gomez Luciano L.B."/>
            <person name="Jason Tsai I."/>
            <person name="Chuma I."/>
            <person name="Tosa Y."/>
            <person name="Chen Y.H."/>
            <person name="Li J.Y."/>
            <person name="Li M.Y."/>
            <person name="Jade Lu M.Y."/>
            <person name="Nakayashiki H."/>
            <person name="Li W.H."/>
        </authorList>
    </citation>
    <scope>NUCLEOTIDE SEQUENCE [LARGE SCALE GENOMIC DNA]</scope>
    <source>
        <strain evidence="2">MZ5-1-6</strain>
    </source>
</reference>
<sequence length="270" mass="28323">MASIPQLHPQLSLHLADRSLTPLISTSRTLAAGGGSSPEEQQKKQDALASLASTALTIHDAALHFGLGRPQRVLADYGGPVMIQTFLDPAALRDEHHSTLPLAATPNAAAAAETPVGGGGVGATHLMPHRPLPHRGLSASSIRSAFSRPTSSNTTGQRLQMDGGDGFRMNGSSPAPQADRVSYYGGPDLSRPAAAKNAHAADDDDERDHHDGNDDGGSMDSHKEDDDADASPMLVGIVLSASAEEASDSRRATARLEKIGREIQRRWSAE</sequence>
<dbReference type="Pfam" id="PF17233">
    <property type="entry name" value="DUF5308"/>
    <property type="match status" value="1"/>
</dbReference>
<dbReference type="AlphaFoldDB" id="A0A4P7MXM5"/>
<dbReference type="VEuPathDB" id="FungiDB:M_BR32_EuGene_00083521"/>
<proteinExistence type="predicted"/>
<feature type="region of interest" description="Disordered" evidence="1">
    <location>
        <begin position="145"/>
        <end position="251"/>
    </location>
</feature>
<dbReference type="Proteomes" id="UP000294847">
    <property type="component" value="Chromosome 1"/>
</dbReference>
<organism evidence="2 3">
    <name type="scientific">Pyricularia oryzae</name>
    <name type="common">Rice blast fungus</name>
    <name type="synonym">Magnaporthe oryzae</name>
    <dbReference type="NCBI Taxonomy" id="318829"/>
    <lineage>
        <taxon>Eukaryota</taxon>
        <taxon>Fungi</taxon>
        <taxon>Dikarya</taxon>
        <taxon>Ascomycota</taxon>
        <taxon>Pezizomycotina</taxon>
        <taxon>Sordariomycetes</taxon>
        <taxon>Sordariomycetidae</taxon>
        <taxon>Magnaporthales</taxon>
        <taxon>Pyriculariaceae</taxon>
        <taxon>Pyricularia</taxon>
    </lineage>
</organism>
<evidence type="ECO:0000313" key="3">
    <source>
        <dbReference type="Proteomes" id="UP000294847"/>
    </source>
</evidence>
<dbReference type="OMA" id="REFQREW"/>